<feature type="non-terminal residue" evidence="1">
    <location>
        <position position="1"/>
    </location>
</feature>
<dbReference type="SUPFAM" id="SSF53383">
    <property type="entry name" value="PLP-dependent transferases"/>
    <property type="match status" value="1"/>
</dbReference>
<dbReference type="InterPro" id="IPR015422">
    <property type="entry name" value="PyrdxlP-dep_Trfase_small"/>
</dbReference>
<dbReference type="AlphaFoldDB" id="T1AS95"/>
<comment type="caution">
    <text evidence="1">The sequence shown here is derived from an EMBL/GenBank/DDBJ whole genome shotgun (WGS) entry which is preliminary data.</text>
</comment>
<accession>T1AS95</accession>
<organism evidence="1">
    <name type="scientific">mine drainage metagenome</name>
    <dbReference type="NCBI Taxonomy" id="410659"/>
    <lineage>
        <taxon>unclassified sequences</taxon>
        <taxon>metagenomes</taxon>
        <taxon>ecological metagenomes</taxon>
    </lineage>
</organism>
<proteinExistence type="predicted"/>
<dbReference type="InterPro" id="IPR015424">
    <property type="entry name" value="PyrdxlP-dep_Trfase"/>
</dbReference>
<dbReference type="GO" id="GO:0016874">
    <property type="term" value="F:ligase activity"/>
    <property type="evidence" value="ECO:0007669"/>
    <property type="project" value="UniProtKB-KW"/>
</dbReference>
<evidence type="ECO:0000313" key="1">
    <source>
        <dbReference type="EMBL" id="EQD59408.1"/>
    </source>
</evidence>
<gene>
    <name evidence="1" type="ORF">B1B_08226</name>
</gene>
<name>T1AS95_9ZZZZ</name>
<keyword evidence="1" id="KW-0436">Ligase</keyword>
<reference evidence="1" key="1">
    <citation type="submission" date="2013-08" db="EMBL/GenBank/DDBJ databases">
        <authorList>
            <person name="Mendez C."/>
            <person name="Richter M."/>
            <person name="Ferrer M."/>
            <person name="Sanchez J."/>
        </authorList>
    </citation>
    <scope>NUCLEOTIDE SEQUENCE</scope>
</reference>
<dbReference type="EMBL" id="AUZY01005345">
    <property type="protein sequence ID" value="EQD59408.1"/>
    <property type="molecule type" value="Genomic_DNA"/>
</dbReference>
<reference evidence="1" key="2">
    <citation type="journal article" date="2014" name="ISME J.">
        <title>Microbial stratification in low pH oxic and suboxic macroscopic growths along an acid mine drainage.</title>
        <authorList>
            <person name="Mendez-Garcia C."/>
            <person name="Mesa V."/>
            <person name="Sprenger R.R."/>
            <person name="Richter M."/>
            <person name="Diez M.S."/>
            <person name="Solano J."/>
            <person name="Bargiela R."/>
            <person name="Golyshina O.V."/>
            <person name="Manteca A."/>
            <person name="Ramos J.L."/>
            <person name="Gallego J.R."/>
            <person name="Llorente I."/>
            <person name="Martins Dos Santos V.A."/>
            <person name="Jensen O.N."/>
            <person name="Pelaez A.I."/>
            <person name="Sanchez J."/>
            <person name="Ferrer M."/>
        </authorList>
    </citation>
    <scope>NUCLEOTIDE SEQUENCE</scope>
</reference>
<dbReference type="Gene3D" id="3.90.1150.10">
    <property type="entry name" value="Aspartate Aminotransferase, domain 1"/>
    <property type="match status" value="1"/>
</dbReference>
<protein>
    <submittedName>
        <fullName evidence="1">2-amino-3-ketobutyrate coenzyme A ligase</fullName>
    </submittedName>
</protein>
<sequence>RAQLHENAQYFRAGLERLGFTLKPGEHPIIPVMIGDATSRAGWPTGCSSAACT</sequence>